<dbReference type="SUPFAM" id="SSF56235">
    <property type="entry name" value="N-terminal nucleophile aminohydrolases (Ntn hydrolases)"/>
    <property type="match status" value="1"/>
</dbReference>
<evidence type="ECO:0000256" key="7">
    <source>
        <dbReference type="ARBA" id="ARBA00022942"/>
    </source>
</evidence>
<dbReference type="Proteomes" id="UP000054498">
    <property type="component" value="Unassembled WGS sequence"/>
</dbReference>
<dbReference type="InterPro" id="IPR016050">
    <property type="entry name" value="Proteasome_bsu_CS"/>
</dbReference>
<reference evidence="10 11" key="1">
    <citation type="journal article" date="2013" name="BMC Genomics">
        <title>Reconstruction of the lipid metabolism for the microalga Monoraphidium neglectum from its genome sequence reveals characteristics suitable for biofuel production.</title>
        <authorList>
            <person name="Bogen C."/>
            <person name="Al-Dilaimi A."/>
            <person name="Albersmeier A."/>
            <person name="Wichmann J."/>
            <person name="Grundmann M."/>
            <person name="Rupp O."/>
            <person name="Lauersen K.J."/>
            <person name="Blifernez-Klassen O."/>
            <person name="Kalinowski J."/>
            <person name="Goesmann A."/>
            <person name="Mussgnug J.H."/>
            <person name="Kruse O."/>
        </authorList>
    </citation>
    <scope>NUCLEOTIDE SEQUENCE [LARGE SCALE GENOMIC DNA]</scope>
    <source>
        <strain evidence="10 11">SAG 48.87</strain>
    </source>
</reference>
<dbReference type="CDD" id="cd03762">
    <property type="entry name" value="proteasome_beta_type_6"/>
    <property type="match status" value="1"/>
</dbReference>
<evidence type="ECO:0000256" key="8">
    <source>
        <dbReference type="PIRSR" id="PIRSR600243-1"/>
    </source>
</evidence>
<evidence type="ECO:0000313" key="11">
    <source>
        <dbReference type="Proteomes" id="UP000054498"/>
    </source>
</evidence>
<dbReference type="GO" id="GO:0005634">
    <property type="term" value="C:nucleus"/>
    <property type="evidence" value="ECO:0007669"/>
    <property type="project" value="UniProtKB-SubCell"/>
</dbReference>
<evidence type="ECO:0000256" key="9">
    <source>
        <dbReference type="RuleBase" id="RU004203"/>
    </source>
</evidence>
<comment type="function">
    <text evidence="2">The proteasome is a multicatalytic proteinase complex which is characterized by its ability to cleave peptides with Arg, Phe, Tyr, Leu, and Glu adjacent to the leaving group at neutral or slightly basic pH. The proteasome has an ATP-dependent proteolytic activity.</text>
</comment>
<keyword evidence="7 9" id="KW-0647">Proteasome</keyword>
<keyword evidence="6 10" id="KW-0378">Hydrolase</keyword>
<evidence type="ECO:0000256" key="6">
    <source>
        <dbReference type="ARBA" id="ARBA00022801"/>
    </source>
</evidence>
<keyword evidence="5" id="KW-0888">Threonine protease</keyword>
<keyword evidence="11" id="KW-1185">Reference proteome</keyword>
<dbReference type="STRING" id="145388.A0A0D2N7T2"/>
<dbReference type="EMBL" id="KK101178">
    <property type="protein sequence ID" value="KIZ01871.1"/>
    <property type="molecule type" value="Genomic_DNA"/>
</dbReference>
<comment type="function">
    <text evidence="9">Component of the proteasome, a multicatalytic proteinase complex which is characterized by its ability to cleave peptides with Arg, Phe, Tyr, Leu, and Glu adjacent to the leaving group at neutral or slightly basic pH. The proteasome has an ATP-dependent proteolytic activity.</text>
</comment>
<dbReference type="OrthoDB" id="7854943at2759"/>
<dbReference type="Gene3D" id="3.60.20.10">
    <property type="entry name" value="Glutamine Phosphoribosylpyrophosphate, subunit 1, domain 1"/>
    <property type="match status" value="1"/>
</dbReference>
<protein>
    <recommendedName>
        <fullName evidence="9">Proteasome subunit beta</fullName>
    </recommendedName>
</protein>
<evidence type="ECO:0000256" key="4">
    <source>
        <dbReference type="ARBA" id="ARBA00022670"/>
    </source>
</evidence>
<dbReference type="PANTHER" id="PTHR32194:SF0">
    <property type="entry name" value="ATP-DEPENDENT PROTEASE SUBUNIT HSLV"/>
    <property type="match status" value="1"/>
</dbReference>
<comment type="similarity">
    <text evidence="9">Belongs to the peptidase T1B family.</text>
</comment>
<dbReference type="InterPro" id="IPR029055">
    <property type="entry name" value="Ntn_hydrolases_N"/>
</dbReference>
<evidence type="ECO:0000256" key="2">
    <source>
        <dbReference type="ARBA" id="ARBA00002000"/>
    </source>
</evidence>
<dbReference type="PRINTS" id="PR00141">
    <property type="entry name" value="PROTEASOME"/>
</dbReference>
<name>A0A0D2N7T2_9CHLO</name>
<accession>A0A0D2N7T2</accession>
<dbReference type="KEGG" id="mng:MNEG_6088"/>
<feature type="active site" description="Nucleophile" evidence="8">
    <location>
        <position position="16"/>
    </location>
</feature>
<dbReference type="PROSITE" id="PS00854">
    <property type="entry name" value="PROTEASOME_BETA_1"/>
    <property type="match status" value="1"/>
</dbReference>
<evidence type="ECO:0000256" key="5">
    <source>
        <dbReference type="ARBA" id="ARBA00022698"/>
    </source>
</evidence>
<comment type="catalytic activity">
    <reaction evidence="1">
        <text>Cleavage of peptide bonds with very broad specificity.</text>
        <dbReference type="EC" id="3.4.25.1"/>
    </reaction>
</comment>
<comment type="subunit">
    <text evidence="9">Component of the proteasome complex.</text>
</comment>
<keyword evidence="3 9" id="KW-0963">Cytoplasm</keyword>
<dbReference type="Pfam" id="PF00227">
    <property type="entry name" value="Proteasome"/>
    <property type="match status" value="1"/>
</dbReference>
<dbReference type="GO" id="GO:0019774">
    <property type="term" value="C:proteasome core complex, beta-subunit complex"/>
    <property type="evidence" value="ECO:0007669"/>
    <property type="project" value="UniProtKB-ARBA"/>
</dbReference>
<dbReference type="GO" id="GO:0005737">
    <property type="term" value="C:cytoplasm"/>
    <property type="evidence" value="ECO:0007669"/>
    <property type="project" value="UniProtKB-SubCell"/>
</dbReference>
<dbReference type="AlphaFoldDB" id="A0A0D2N7T2"/>
<dbReference type="GO" id="GO:0004298">
    <property type="term" value="F:threonine-type endopeptidase activity"/>
    <property type="evidence" value="ECO:0007669"/>
    <property type="project" value="UniProtKB-KW"/>
</dbReference>
<dbReference type="PANTHER" id="PTHR32194">
    <property type="entry name" value="METALLOPROTEASE TLDD"/>
    <property type="match status" value="1"/>
</dbReference>
<dbReference type="GO" id="GO:0051603">
    <property type="term" value="P:proteolysis involved in protein catabolic process"/>
    <property type="evidence" value="ECO:0007669"/>
    <property type="project" value="InterPro"/>
</dbReference>
<dbReference type="RefSeq" id="XP_013900890.1">
    <property type="nucleotide sequence ID" value="XM_014045436.1"/>
</dbReference>
<organism evidence="10 11">
    <name type="scientific">Monoraphidium neglectum</name>
    <dbReference type="NCBI Taxonomy" id="145388"/>
    <lineage>
        <taxon>Eukaryota</taxon>
        <taxon>Viridiplantae</taxon>
        <taxon>Chlorophyta</taxon>
        <taxon>core chlorophytes</taxon>
        <taxon>Chlorophyceae</taxon>
        <taxon>CS clade</taxon>
        <taxon>Sphaeropleales</taxon>
        <taxon>Selenastraceae</taxon>
        <taxon>Monoraphidium</taxon>
    </lineage>
</organism>
<sequence length="226" mass="23599">MALDAQGKAEAPHTGTTIVAVTFDGGVVLGADGRVSTGTYISNRASNKIQQLTDSIYLLRSGSAADTQAIGDYARYFSEQLAAELGRAPNVSTVAKLVSTMNYQNKEMLMGAMIVAGYDEQKGGQVYGCPIGGSLVQEQWAVDGSGSTYIWAALDDGFKEGMTRAEAEQLVVDALSLAMARDASSGGIIRTVTLDKAGATVKYVPGNEVPTWFEDLPAPGTAMAVG</sequence>
<gene>
    <name evidence="10" type="ORF">MNEG_6088</name>
</gene>
<keyword evidence="4" id="KW-0645">Protease</keyword>
<proteinExistence type="inferred from homology"/>
<dbReference type="InterPro" id="IPR023333">
    <property type="entry name" value="Proteasome_suB-type"/>
</dbReference>
<keyword evidence="9" id="KW-0539">Nucleus</keyword>
<comment type="subcellular location">
    <subcellularLocation>
        <location evidence="9">Cytoplasm</location>
    </subcellularLocation>
    <subcellularLocation>
        <location evidence="9">Nucleus</location>
    </subcellularLocation>
</comment>
<dbReference type="GeneID" id="25738964"/>
<evidence type="ECO:0000256" key="3">
    <source>
        <dbReference type="ARBA" id="ARBA00022490"/>
    </source>
</evidence>
<dbReference type="InterPro" id="IPR000243">
    <property type="entry name" value="Pept_T1A_subB"/>
</dbReference>
<evidence type="ECO:0000313" key="10">
    <source>
        <dbReference type="EMBL" id="KIZ01871.1"/>
    </source>
</evidence>
<evidence type="ECO:0000256" key="1">
    <source>
        <dbReference type="ARBA" id="ARBA00001198"/>
    </source>
</evidence>
<dbReference type="PROSITE" id="PS51476">
    <property type="entry name" value="PROTEASOME_BETA_2"/>
    <property type="match status" value="1"/>
</dbReference>
<dbReference type="InterPro" id="IPR001353">
    <property type="entry name" value="Proteasome_sua/b"/>
</dbReference>